<feature type="domain" description="GST N-terminal" evidence="1">
    <location>
        <begin position="1"/>
        <end position="80"/>
    </location>
</feature>
<keyword evidence="3" id="KW-0808">Transferase</keyword>
<dbReference type="OrthoDB" id="418495at2759"/>
<dbReference type="SUPFAM" id="SSF47616">
    <property type="entry name" value="GST C-terminal domain-like"/>
    <property type="match status" value="1"/>
</dbReference>
<proteinExistence type="evidence at transcript level"/>
<dbReference type="OMA" id="HESEHEW"/>
<protein>
    <submittedName>
        <fullName evidence="3">TCHQD class glutathione S-transferase</fullName>
    </submittedName>
</protein>
<dbReference type="SUPFAM" id="SSF52833">
    <property type="entry name" value="Thioredoxin-like"/>
    <property type="match status" value="1"/>
</dbReference>
<dbReference type="PANTHER" id="PTHR45374:SF1">
    <property type="entry name" value="GLUTATHIONE S-TRANSFERASE TCHQD"/>
    <property type="match status" value="1"/>
</dbReference>
<dbReference type="PaxDb" id="3218-PP1S143_85V6.1"/>
<dbReference type="Gramene" id="Pp3c4_7330V3.2">
    <property type="protein sequence ID" value="Pp3c4_7330V3.2"/>
    <property type="gene ID" value="Pp3c4_7330"/>
</dbReference>
<dbReference type="Gene3D" id="1.20.1050.10">
    <property type="match status" value="1"/>
</dbReference>
<sequence>MQFYHHPLSMNSQKVRLALEEKNIDYTAFRVNPLKARNLDAEFFRQNPNGTLPMLKIGAHVLCESLPILQHIDKLNEPLGEYKDYRERAEEWIKKIDEWDAKPFTLTHVPDRMIRFFGKFKRRVLIARMAKNPDLANKYHSKLNSMHAMEEQLKDTQAVDSNRKELVLMLDDAEHQLAGTEFMAGDVFSVADAAFIPVLARIELLKLSEEYLRPRPKLLDYWERMKCRPSYKKVIGGYSSQLKQLKLVVPSICNVGIRNVLKRF</sequence>
<dbReference type="HOGENOM" id="CLU_011226_5_3_1"/>
<dbReference type="GO" id="GO:0004364">
    <property type="term" value="F:glutathione transferase activity"/>
    <property type="evidence" value="ECO:0007669"/>
    <property type="project" value="InterPro"/>
</dbReference>
<dbReference type="EnsemblPlants" id="Pp3c4_7330V3.1">
    <property type="protein sequence ID" value="Pp3c4_7330V3.1"/>
    <property type="gene ID" value="Pp3c4_7330"/>
</dbReference>
<accession>A9SZU4</accession>
<organism evidence="3">
    <name type="scientific">Physcomitrium patens</name>
    <name type="common">Spreading-leaved earth moss</name>
    <name type="synonym">Physcomitrella patens</name>
    <dbReference type="NCBI Taxonomy" id="3218"/>
    <lineage>
        <taxon>Eukaryota</taxon>
        <taxon>Viridiplantae</taxon>
        <taxon>Streptophyta</taxon>
        <taxon>Embryophyta</taxon>
        <taxon>Bryophyta</taxon>
        <taxon>Bryophytina</taxon>
        <taxon>Bryopsida</taxon>
        <taxon>Funariidae</taxon>
        <taxon>Funariales</taxon>
        <taxon>Funariaceae</taxon>
        <taxon>Physcomitrium</taxon>
    </lineage>
</organism>
<dbReference type="PROSITE" id="PS50404">
    <property type="entry name" value="GST_NTER"/>
    <property type="match status" value="1"/>
</dbReference>
<evidence type="ECO:0000259" key="2">
    <source>
        <dbReference type="PROSITE" id="PS50405"/>
    </source>
</evidence>
<keyword evidence="6" id="KW-1185">Reference proteome</keyword>
<reference evidence="4 6" key="1">
    <citation type="journal article" date="2008" name="Science">
        <title>The Physcomitrella genome reveals evolutionary insights into the conquest of land by plants.</title>
        <authorList>
            <person name="Rensing S."/>
            <person name="Lang D."/>
            <person name="Zimmer A."/>
            <person name="Terry A."/>
            <person name="Salamov A."/>
            <person name="Shapiro H."/>
            <person name="Nishiyama T."/>
            <person name="Perroud P.-F."/>
            <person name="Lindquist E."/>
            <person name="Kamisugi Y."/>
            <person name="Tanahashi T."/>
            <person name="Sakakibara K."/>
            <person name="Fujita T."/>
            <person name="Oishi K."/>
            <person name="Shin-I T."/>
            <person name="Kuroki Y."/>
            <person name="Toyoda A."/>
            <person name="Suzuki Y."/>
            <person name="Hashimoto A."/>
            <person name="Yamaguchi K."/>
            <person name="Sugano A."/>
            <person name="Kohara Y."/>
            <person name="Fujiyama A."/>
            <person name="Anterola A."/>
            <person name="Aoki S."/>
            <person name="Ashton N."/>
            <person name="Barbazuk W.B."/>
            <person name="Barker E."/>
            <person name="Bennetzen J."/>
            <person name="Bezanilla M."/>
            <person name="Blankenship R."/>
            <person name="Cho S.H."/>
            <person name="Dutcher S."/>
            <person name="Estelle M."/>
            <person name="Fawcett J.A."/>
            <person name="Gundlach H."/>
            <person name="Hanada K."/>
            <person name="Heyl A."/>
            <person name="Hicks K.A."/>
            <person name="Hugh J."/>
            <person name="Lohr M."/>
            <person name="Mayer K."/>
            <person name="Melkozernov A."/>
            <person name="Murata T."/>
            <person name="Nelson D."/>
            <person name="Pils B."/>
            <person name="Prigge M."/>
            <person name="Reiss B."/>
            <person name="Renner T."/>
            <person name="Rombauts S."/>
            <person name="Rushton P."/>
            <person name="Sanderfoot A."/>
            <person name="Schween G."/>
            <person name="Shiu S.-H."/>
            <person name="Stueber K."/>
            <person name="Theodoulou F.L."/>
            <person name="Tu H."/>
            <person name="Van de Peer Y."/>
            <person name="Verrier P.J."/>
            <person name="Waters E."/>
            <person name="Wood A."/>
            <person name="Yang L."/>
            <person name="Cove D."/>
            <person name="Cuming A."/>
            <person name="Hasebe M."/>
            <person name="Lucas S."/>
            <person name="Mishler D.B."/>
            <person name="Reski R."/>
            <person name="Grigoriev I."/>
            <person name="Quatrano R.S."/>
            <person name="Boore J.L."/>
        </authorList>
    </citation>
    <scope>NUCLEOTIDE SEQUENCE [LARGE SCALE GENOMIC DNA]</scope>
    <source>
        <strain evidence="5 6">cv. Gransden 2004</strain>
    </source>
</reference>
<dbReference type="eggNOG" id="KOG4420">
    <property type="taxonomic scope" value="Eukaryota"/>
</dbReference>
<name>A9SZU4_PHYPA</name>
<dbReference type="SFLD" id="SFLDS00019">
    <property type="entry name" value="Glutathione_Transferase_(cytos"/>
    <property type="match status" value="1"/>
</dbReference>
<dbReference type="Gene3D" id="3.40.30.10">
    <property type="entry name" value="Glutaredoxin"/>
    <property type="match status" value="1"/>
</dbReference>
<evidence type="ECO:0000313" key="4">
    <source>
        <dbReference type="EMBL" id="PNR54999.1"/>
    </source>
</evidence>
<evidence type="ECO:0000313" key="6">
    <source>
        <dbReference type="Proteomes" id="UP000006727"/>
    </source>
</evidence>
<dbReference type="InterPro" id="IPR040079">
    <property type="entry name" value="Glutathione_S-Trfase"/>
</dbReference>
<dbReference type="InterPro" id="IPR010987">
    <property type="entry name" value="Glutathione-S-Trfase_C-like"/>
</dbReference>
<accession>K9Y583</accession>
<dbReference type="EMBL" id="KC119470">
    <property type="protein sequence ID" value="AFZ39137.1"/>
    <property type="molecule type" value="mRNA"/>
</dbReference>
<dbReference type="InterPro" id="IPR036249">
    <property type="entry name" value="Thioredoxin-like_sf"/>
</dbReference>
<dbReference type="PANTHER" id="PTHR45374">
    <property type="entry name" value="GLUTATHIONE S-TRANSFERASE TCHQD"/>
    <property type="match status" value="1"/>
</dbReference>
<dbReference type="InterPro" id="IPR004046">
    <property type="entry name" value="GST_C"/>
</dbReference>
<feature type="domain" description="GST C-terminal" evidence="2">
    <location>
        <begin position="125"/>
        <end position="249"/>
    </location>
</feature>
<gene>
    <name evidence="3" type="primary">TCHQD1</name>
    <name evidence="5" type="synonym">LOC112281537</name>
    <name evidence="4" type="ORF">PHYPA_005892</name>
</gene>
<reference evidence="5" key="5">
    <citation type="submission" date="2020-12" db="UniProtKB">
        <authorList>
            <consortium name="EnsemblPlants"/>
        </authorList>
    </citation>
    <scope>IDENTIFICATION</scope>
</reference>
<dbReference type="Pfam" id="PF13417">
    <property type="entry name" value="GST_N_3"/>
    <property type="match status" value="1"/>
</dbReference>
<dbReference type="CDD" id="cd00299">
    <property type="entry name" value="GST_C_family"/>
    <property type="match status" value="1"/>
</dbReference>
<dbReference type="EnsemblPlants" id="Pp3c4_7330V3.2">
    <property type="protein sequence ID" value="Pp3c4_7330V3.2"/>
    <property type="gene ID" value="Pp3c4_7330"/>
</dbReference>
<dbReference type="EMBL" id="ABEU02000004">
    <property type="protein sequence ID" value="PNR54999.1"/>
    <property type="molecule type" value="Genomic_DNA"/>
</dbReference>
<evidence type="ECO:0000259" key="1">
    <source>
        <dbReference type="PROSITE" id="PS50404"/>
    </source>
</evidence>
<dbReference type="SFLD" id="SFLDG00358">
    <property type="entry name" value="Main_(cytGST)"/>
    <property type="match status" value="1"/>
</dbReference>
<dbReference type="InterPro" id="IPR004045">
    <property type="entry name" value="Glutathione_S-Trfase_N"/>
</dbReference>
<dbReference type="Gramene" id="Pp3c4_7330V3.1">
    <property type="protein sequence ID" value="Pp3c4_7330V3.1"/>
    <property type="gene ID" value="Pp3c4_7330"/>
</dbReference>
<dbReference type="InterPro" id="IPR036282">
    <property type="entry name" value="Glutathione-S-Trfase_C_sf"/>
</dbReference>
<reference evidence="3" key="3">
    <citation type="submission" date="2012-11" db="EMBL/GenBank/DDBJ databases">
        <title>The phylogenetic status and pathogenicity of a new isolate of Metarhizium sp. from a fruit beetle larvae in Japan.</title>
        <authorList>
            <person name="Nishi O."/>
            <person name="Iiyama K."/>
            <person name="Yasunaga-Aoki C."/>
            <person name="Shimizu S."/>
        </authorList>
    </citation>
    <scope>NUCLEOTIDE SEQUENCE</scope>
</reference>
<dbReference type="STRING" id="3218.A9SZU4"/>
<reference evidence="4 6" key="4">
    <citation type="journal article" date="2018" name="Plant J.">
        <title>The Physcomitrella patens chromosome-scale assembly reveals moss genome structure and evolution.</title>
        <authorList>
            <person name="Lang D."/>
            <person name="Ullrich K.K."/>
            <person name="Murat F."/>
            <person name="Fuchs J."/>
            <person name="Jenkins J."/>
            <person name="Haas F.B."/>
            <person name="Piednoel M."/>
            <person name="Gundlach H."/>
            <person name="Van Bel M."/>
            <person name="Meyberg R."/>
            <person name="Vives C."/>
            <person name="Morata J."/>
            <person name="Symeonidi A."/>
            <person name="Hiss M."/>
            <person name="Muchero W."/>
            <person name="Kamisugi Y."/>
            <person name="Saleh O."/>
            <person name="Blanc G."/>
            <person name="Decker E.L."/>
            <person name="van Gessel N."/>
            <person name="Grimwood J."/>
            <person name="Hayes R.D."/>
            <person name="Graham S.W."/>
            <person name="Gunter L.E."/>
            <person name="McDaniel S.F."/>
            <person name="Hoernstein S.N.W."/>
            <person name="Larsson A."/>
            <person name="Li F.W."/>
            <person name="Perroud P.F."/>
            <person name="Phillips J."/>
            <person name="Ranjan P."/>
            <person name="Rokshar D.S."/>
            <person name="Rothfels C.J."/>
            <person name="Schneider L."/>
            <person name="Shu S."/>
            <person name="Stevenson D.W."/>
            <person name="Thummler F."/>
            <person name="Tillich M."/>
            <person name="Villarreal Aguilar J.C."/>
            <person name="Widiez T."/>
            <person name="Wong G.K."/>
            <person name="Wymore A."/>
            <person name="Zhang Y."/>
            <person name="Zimmer A.D."/>
            <person name="Quatrano R.S."/>
            <person name="Mayer K.F.X."/>
            <person name="Goodstein D."/>
            <person name="Casacuberta J.M."/>
            <person name="Vandepoele K."/>
            <person name="Reski R."/>
            <person name="Cuming A.C."/>
            <person name="Tuskan G.A."/>
            <person name="Maumus F."/>
            <person name="Salse J."/>
            <person name="Schmutz J."/>
            <person name="Rensing S.A."/>
        </authorList>
    </citation>
    <scope>NUCLEOTIDE SEQUENCE [LARGE SCALE GENOMIC DNA]</scope>
    <source>
        <strain evidence="5 6">cv. Gransden 2004</strain>
    </source>
</reference>
<evidence type="ECO:0000313" key="3">
    <source>
        <dbReference type="EMBL" id="AFZ39137.1"/>
    </source>
</evidence>
<dbReference type="CDD" id="cd00570">
    <property type="entry name" value="GST_N_family"/>
    <property type="match status" value="1"/>
</dbReference>
<dbReference type="Proteomes" id="UP000006727">
    <property type="component" value="Chromosome 4"/>
</dbReference>
<dbReference type="AlphaFoldDB" id="A9SZU4"/>
<reference evidence="3" key="2">
    <citation type="journal article" date="2012" name="Plant Physiol.">
        <title>Functional Divergence of the GST Supergene Family in Physcomitrella patens Reveals Complex Patterns of Large Gene Family Evolution in Land Plants.</title>
        <authorList>
            <person name="Liu Y.J."/>
            <person name="Han X.M."/>
            <person name="Ren L.L."/>
            <person name="Yang H.L."/>
            <person name="Zeng Q.Y."/>
        </authorList>
    </citation>
    <scope>NUCLEOTIDE SEQUENCE</scope>
</reference>
<dbReference type="InterPro" id="IPR044617">
    <property type="entry name" value="TCHQD"/>
</dbReference>
<dbReference type="Pfam" id="PF00043">
    <property type="entry name" value="GST_C"/>
    <property type="match status" value="1"/>
</dbReference>
<evidence type="ECO:0000313" key="5">
    <source>
        <dbReference type="EnsemblPlants" id="Pp3c4_7330V3.1"/>
    </source>
</evidence>
<dbReference type="PROSITE" id="PS50405">
    <property type="entry name" value="GST_CTER"/>
    <property type="match status" value="1"/>
</dbReference>